<organism evidence="1 2">
    <name type="scientific">Salipiger mangrovisoli</name>
    <dbReference type="NCBI Taxonomy" id="2865933"/>
    <lineage>
        <taxon>Bacteria</taxon>
        <taxon>Pseudomonadati</taxon>
        <taxon>Pseudomonadota</taxon>
        <taxon>Alphaproteobacteria</taxon>
        <taxon>Rhodobacterales</taxon>
        <taxon>Roseobacteraceae</taxon>
        <taxon>Salipiger</taxon>
    </lineage>
</organism>
<gene>
    <name evidence="1" type="ORF">IQ782_24110</name>
</gene>
<protein>
    <recommendedName>
        <fullName evidence="3">Glycosyltransferase family 1 protein</fullName>
    </recommendedName>
</protein>
<dbReference type="EMBL" id="JADFFK010000023">
    <property type="protein sequence ID" value="MBE9639943.1"/>
    <property type="molecule type" value="Genomic_DNA"/>
</dbReference>
<keyword evidence="2" id="KW-1185">Reference proteome</keyword>
<reference evidence="1 2" key="1">
    <citation type="journal article" date="2021" name="Int. J. Syst. Evol. Microbiol.">
        <title>Salipiger mangrovisoli sp. nov., isolated from mangrove soil and the proposal for the reclassification of Paraphaeobacter pallidus as Salipiger pallidus comb. nov.</title>
        <authorList>
            <person name="Du J."/>
            <person name="Liu Y."/>
            <person name="Pei T."/>
            <person name="Deng M.R."/>
            <person name="Zhu H."/>
        </authorList>
    </citation>
    <scope>NUCLEOTIDE SEQUENCE [LARGE SCALE GENOMIC DNA]</scope>
    <source>
        <strain evidence="1 2">6D45A</strain>
    </source>
</reference>
<accession>A0ABR9X8R0</accession>
<evidence type="ECO:0000313" key="1">
    <source>
        <dbReference type="EMBL" id="MBE9639943.1"/>
    </source>
</evidence>
<name>A0ABR9X8R0_9RHOB</name>
<proteinExistence type="predicted"/>
<evidence type="ECO:0008006" key="3">
    <source>
        <dbReference type="Google" id="ProtNLM"/>
    </source>
</evidence>
<evidence type="ECO:0000313" key="2">
    <source>
        <dbReference type="Proteomes" id="UP000607796"/>
    </source>
</evidence>
<sequence length="281" mass="31662">MKINVCHIGNREWLDFKADIAYGLLFALEELGHDVVMRINNFEQNRLNIIIGADFLAASEDTVRQIRGSTIDYAIFEVENFDGATINQRPNFPLSSYTSLVEGARFVITPYLANLSAYAGVCDAAKIRYARWGFYEQLRDPRIVRRKDFDFEALFFGLLKGSRAEKVDRLVNTHGRTVKILGRNDPLTVKDYFVATCKWGLNLSYGASEKFINPFRLYYMAANGMPILADPGADQDGYLGLCEVVGFEHLPARLDDAVIDADTLAERCRAHSLSQNLKAVL</sequence>
<dbReference type="Proteomes" id="UP000607796">
    <property type="component" value="Unassembled WGS sequence"/>
</dbReference>
<dbReference type="RefSeq" id="WP_194137215.1">
    <property type="nucleotide sequence ID" value="NZ_JADFFK010000023.1"/>
</dbReference>
<comment type="caution">
    <text evidence="1">The sequence shown here is derived from an EMBL/GenBank/DDBJ whole genome shotgun (WGS) entry which is preliminary data.</text>
</comment>